<evidence type="ECO:0000313" key="1">
    <source>
        <dbReference type="EMBL" id="KAK9807921.1"/>
    </source>
</evidence>
<gene>
    <name evidence="1" type="ORF">WJX73_002398</name>
</gene>
<dbReference type="Proteomes" id="UP001465755">
    <property type="component" value="Unassembled WGS sequence"/>
</dbReference>
<protein>
    <submittedName>
        <fullName evidence="1">Uncharacterized protein</fullName>
    </submittedName>
</protein>
<dbReference type="AlphaFoldDB" id="A0AAW1PEK6"/>
<evidence type="ECO:0000313" key="2">
    <source>
        <dbReference type="Proteomes" id="UP001465755"/>
    </source>
</evidence>
<proteinExistence type="predicted"/>
<accession>A0AAW1PEK6</accession>
<comment type="caution">
    <text evidence="1">The sequence shown here is derived from an EMBL/GenBank/DDBJ whole genome shotgun (WGS) entry which is preliminary data.</text>
</comment>
<dbReference type="EMBL" id="JALJOQ010000029">
    <property type="protein sequence ID" value="KAK9807921.1"/>
    <property type="molecule type" value="Genomic_DNA"/>
</dbReference>
<keyword evidence="2" id="KW-1185">Reference proteome</keyword>
<name>A0AAW1PEK6_9CHLO</name>
<sequence length="288" mass="31765">MSEAPRLAFAALLFVSTSLHKGRRSQRSQVSSEQLSAAAPIRPVPNGAVEAYEEATSANGSAAWHSPLRICLALVLLGLTVGAWRVSPVLGGASAAALMLPGWYFLPWWRRTEATRSGRSGQWGHEGRHLHKRGRLERAAYLQLLQGSWVKDKVASDSMEPALHMVHLGRLMRSAVRLVKGIQLRVYDNCFEMAVFSVVPWFKVIERYPLTGSSVVCKRRDLRRGSHRGNASFTADGELMLALEWGPPYGGSGSEVYHLVDAETLHVASTMTCLAMDQRECIKSREVA</sequence>
<reference evidence="1 2" key="1">
    <citation type="journal article" date="2024" name="Nat. Commun.">
        <title>Phylogenomics reveals the evolutionary origins of lichenization in chlorophyte algae.</title>
        <authorList>
            <person name="Puginier C."/>
            <person name="Libourel C."/>
            <person name="Otte J."/>
            <person name="Skaloud P."/>
            <person name="Haon M."/>
            <person name="Grisel S."/>
            <person name="Petersen M."/>
            <person name="Berrin J.G."/>
            <person name="Delaux P.M."/>
            <person name="Dal Grande F."/>
            <person name="Keller J."/>
        </authorList>
    </citation>
    <scope>NUCLEOTIDE SEQUENCE [LARGE SCALE GENOMIC DNA]</scope>
    <source>
        <strain evidence="1 2">SAG 2036</strain>
    </source>
</reference>
<organism evidence="1 2">
    <name type="scientific">Symbiochloris irregularis</name>
    <dbReference type="NCBI Taxonomy" id="706552"/>
    <lineage>
        <taxon>Eukaryota</taxon>
        <taxon>Viridiplantae</taxon>
        <taxon>Chlorophyta</taxon>
        <taxon>core chlorophytes</taxon>
        <taxon>Trebouxiophyceae</taxon>
        <taxon>Trebouxiales</taxon>
        <taxon>Trebouxiaceae</taxon>
        <taxon>Symbiochloris</taxon>
    </lineage>
</organism>